<evidence type="ECO:0000256" key="4">
    <source>
        <dbReference type="SAM" id="MobiDB-lite"/>
    </source>
</evidence>
<feature type="region of interest" description="Disordered" evidence="4">
    <location>
        <begin position="1"/>
        <end position="118"/>
    </location>
</feature>
<dbReference type="InterPro" id="IPR020241">
    <property type="entry name" value="RNase_P/MRP_Pop7_fungi"/>
</dbReference>
<dbReference type="PANTHER" id="PTHR28256:SF1">
    <property type="entry name" value="RIBONUCLEASES P_MRP PROTEIN SUBUNIT POP7"/>
    <property type="match status" value="1"/>
</dbReference>
<dbReference type="GO" id="GO:0000172">
    <property type="term" value="C:ribonuclease MRP complex"/>
    <property type="evidence" value="ECO:0007669"/>
    <property type="project" value="InterPro"/>
</dbReference>
<organism evidence="5 6">
    <name type="scientific">Decorospora gaudefroyi</name>
    <dbReference type="NCBI Taxonomy" id="184978"/>
    <lineage>
        <taxon>Eukaryota</taxon>
        <taxon>Fungi</taxon>
        <taxon>Dikarya</taxon>
        <taxon>Ascomycota</taxon>
        <taxon>Pezizomycotina</taxon>
        <taxon>Dothideomycetes</taxon>
        <taxon>Pleosporomycetidae</taxon>
        <taxon>Pleosporales</taxon>
        <taxon>Pleosporineae</taxon>
        <taxon>Pleosporaceae</taxon>
        <taxon>Decorospora</taxon>
    </lineage>
</organism>
<dbReference type="EMBL" id="ML975312">
    <property type="protein sequence ID" value="KAF1833780.1"/>
    <property type="molecule type" value="Genomic_DNA"/>
</dbReference>
<dbReference type="OrthoDB" id="5416589at2759"/>
<dbReference type="GO" id="GO:0000171">
    <property type="term" value="F:ribonuclease MRP activity"/>
    <property type="evidence" value="ECO:0007669"/>
    <property type="project" value="TreeGrafter"/>
</dbReference>
<dbReference type="GO" id="GO:0005655">
    <property type="term" value="C:nucleolar ribonuclease P complex"/>
    <property type="evidence" value="ECO:0007669"/>
    <property type="project" value="InterPro"/>
</dbReference>
<dbReference type="PANTHER" id="PTHR28256">
    <property type="entry name" value="RIBONUCLEASES P/MRP PROTEIN SUBUNIT POP7"/>
    <property type="match status" value="1"/>
</dbReference>
<dbReference type="GO" id="GO:0001682">
    <property type="term" value="P:tRNA 5'-leader removal"/>
    <property type="evidence" value="ECO:0007669"/>
    <property type="project" value="InterPro"/>
</dbReference>
<keyword evidence="6" id="KW-1185">Reference proteome</keyword>
<dbReference type="InterPro" id="IPR014612">
    <property type="entry name" value="Pop7/Rpp20"/>
</dbReference>
<sequence>MTGKKRTNNGQIKSQVPIPHQAPEDITMTEPIPPCAQPPPPSSKTTESQSAPETTEATKKSKSQTKKPSQPPLAPAQNQNTSSLAKPRQKLPKLPPHTKLTKRPLLHPPIPSPFSNAASPKTLYVTASTPYIPTLKRVRKLLAHVSSRENQAACSGNRKTRALRANGRLEAGEVERGIAEEVRRRRLAVGDAGGGGGAGGEEIYLKATGRAIPRALEIGVFFQGEVDCRVGVEMGSVCAVDDVSVSSPRDGARGEEEEEVLGEEDIPETRMRTLSSVTVSIGLK</sequence>
<dbReference type="GO" id="GO:0006364">
    <property type="term" value="P:rRNA processing"/>
    <property type="evidence" value="ECO:0007669"/>
    <property type="project" value="TreeGrafter"/>
</dbReference>
<reference evidence="5" key="1">
    <citation type="submission" date="2020-01" db="EMBL/GenBank/DDBJ databases">
        <authorList>
            <consortium name="DOE Joint Genome Institute"/>
            <person name="Haridas S."/>
            <person name="Albert R."/>
            <person name="Binder M."/>
            <person name="Bloem J."/>
            <person name="Labutti K."/>
            <person name="Salamov A."/>
            <person name="Andreopoulos B."/>
            <person name="Baker S.E."/>
            <person name="Barry K."/>
            <person name="Bills G."/>
            <person name="Bluhm B.H."/>
            <person name="Cannon C."/>
            <person name="Castanera R."/>
            <person name="Culley D.E."/>
            <person name="Daum C."/>
            <person name="Ezra D."/>
            <person name="Gonzalez J.B."/>
            <person name="Henrissat B."/>
            <person name="Kuo A."/>
            <person name="Liang C."/>
            <person name="Lipzen A."/>
            <person name="Lutzoni F."/>
            <person name="Magnuson J."/>
            <person name="Mondo S."/>
            <person name="Nolan M."/>
            <person name="Ohm R."/>
            <person name="Pangilinan J."/>
            <person name="Park H.-J."/>
            <person name="Ramirez L."/>
            <person name="Alfaro M."/>
            <person name="Sun H."/>
            <person name="Tritt A."/>
            <person name="Yoshinaga Y."/>
            <person name="Zwiers L.-H."/>
            <person name="Turgeon B.G."/>
            <person name="Goodwin S.B."/>
            <person name="Spatafora J.W."/>
            <person name="Crous P.W."/>
            <person name="Grigoriev I.V."/>
        </authorList>
    </citation>
    <scope>NUCLEOTIDE SEQUENCE</scope>
    <source>
        <strain evidence="5">P77</strain>
    </source>
</reference>
<accession>A0A6A5KBY4</accession>
<protein>
    <submittedName>
        <fullName evidence="5">Uncharacterized protein</fullName>
    </submittedName>
</protein>
<evidence type="ECO:0000313" key="5">
    <source>
        <dbReference type="EMBL" id="KAF1833780.1"/>
    </source>
</evidence>
<dbReference type="InterPro" id="IPR036882">
    <property type="entry name" value="Alba-like_dom_sf"/>
</dbReference>
<dbReference type="GO" id="GO:0034965">
    <property type="term" value="P:intronic box C/D snoRNA processing"/>
    <property type="evidence" value="ECO:0007669"/>
    <property type="project" value="TreeGrafter"/>
</dbReference>
<dbReference type="AlphaFoldDB" id="A0A6A5KBY4"/>
<dbReference type="GO" id="GO:0000294">
    <property type="term" value="P:nuclear-transcribed mRNA catabolic process, RNase MRP-dependent"/>
    <property type="evidence" value="ECO:0007669"/>
    <property type="project" value="TreeGrafter"/>
</dbReference>
<keyword evidence="2" id="KW-0819">tRNA processing</keyword>
<gene>
    <name evidence="5" type="ORF">BDW02DRAFT_569643</name>
</gene>
<evidence type="ECO:0000256" key="3">
    <source>
        <dbReference type="ARBA" id="ARBA00023242"/>
    </source>
</evidence>
<name>A0A6A5KBY4_9PLEO</name>
<comment type="subcellular location">
    <subcellularLocation>
        <location evidence="1">Nucleus</location>
    </subcellularLocation>
</comment>
<dbReference type="Pfam" id="PF12328">
    <property type="entry name" value="Rpp20"/>
    <property type="match status" value="1"/>
</dbReference>
<feature type="compositionally biased region" description="Pro residues" evidence="4">
    <location>
        <begin position="31"/>
        <end position="42"/>
    </location>
</feature>
<dbReference type="GO" id="GO:0003723">
    <property type="term" value="F:RNA binding"/>
    <property type="evidence" value="ECO:0007669"/>
    <property type="project" value="TreeGrafter"/>
</dbReference>
<evidence type="ECO:0000256" key="1">
    <source>
        <dbReference type="ARBA" id="ARBA00004123"/>
    </source>
</evidence>
<keyword evidence="3" id="KW-0539">Nucleus</keyword>
<dbReference type="Gene3D" id="3.30.110.20">
    <property type="entry name" value="Alba-like domain"/>
    <property type="match status" value="1"/>
</dbReference>
<evidence type="ECO:0000313" key="6">
    <source>
        <dbReference type="Proteomes" id="UP000800040"/>
    </source>
</evidence>
<proteinExistence type="predicted"/>
<evidence type="ECO:0000256" key="2">
    <source>
        <dbReference type="ARBA" id="ARBA00022694"/>
    </source>
</evidence>
<dbReference type="GO" id="GO:0004526">
    <property type="term" value="F:ribonuclease P activity"/>
    <property type="evidence" value="ECO:0007669"/>
    <property type="project" value="TreeGrafter"/>
</dbReference>
<dbReference type="Proteomes" id="UP000800040">
    <property type="component" value="Unassembled WGS sequence"/>
</dbReference>